<evidence type="ECO:0000313" key="5">
    <source>
        <dbReference type="EMBL" id="MFC3606811.1"/>
    </source>
</evidence>
<dbReference type="RefSeq" id="WP_386361225.1">
    <property type="nucleotide sequence ID" value="NZ_JBHRXZ010000005.1"/>
</dbReference>
<evidence type="ECO:0000256" key="2">
    <source>
        <dbReference type="ARBA" id="ARBA00022448"/>
    </source>
</evidence>
<organism evidence="5 6">
    <name type="scientific">Stutzerimonas tarimensis</name>
    <dbReference type="NCBI Taxonomy" id="1507735"/>
    <lineage>
        <taxon>Bacteria</taxon>
        <taxon>Pseudomonadati</taxon>
        <taxon>Pseudomonadota</taxon>
        <taxon>Gammaproteobacteria</taxon>
        <taxon>Pseudomonadales</taxon>
        <taxon>Pseudomonadaceae</taxon>
        <taxon>Stutzerimonas</taxon>
    </lineage>
</organism>
<comment type="similarity">
    <text evidence="1">Belongs to the outer membrane porin (Opr) (TC 1.B.25) family.</text>
</comment>
<dbReference type="Gene3D" id="2.40.160.10">
    <property type="entry name" value="Porin"/>
    <property type="match status" value="1"/>
</dbReference>
<dbReference type="InterPro" id="IPR023614">
    <property type="entry name" value="Porin_dom_sf"/>
</dbReference>
<proteinExistence type="inferred from homology"/>
<evidence type="ECO:0000313" key="6">
    <source>
        <dbReference type="Proteomes" id="UP001595630"/>
    </source>
</evidence>
<feature type="signal peptide" evidence="4">
    <location>
        <begin position="1"/>
        <end position="27"/>
    </location>
</feature>
<protein>
    <submittedName>
        <fullName evidence="5">OprD family porin</fullName>
    </submittedName>
</protein>
<name>A0ABV7T1J4_9GAMM</name>
<keyword evidence="2" id="KW-0813">Transport</keyword>
<accession>A0ABV7T1J4</accession>
<gene>
    <name evidence="5" type="ORF">ACFOMF_03295</name>
</gene>
<keyword evidence="3 4" id="KW-0732">Signal</keyword>
<dbReference type="Proteomes" id="UP001595630">
    <property type="component" value="Unassembled WGS sequence"/>
</dbReference>
<keyword evidence="6" id="KW-1185">Reference proteome</keyword>
<comment type="caution">
    <text evidence="5">The sequence shown here is derived from an EMBL/GenBank/DDBJ whole genome shotgun (WGS) entry which is preliminary data.</text>
</comment>
<evidence type="ECO:0000256" key="3">
    <source>
        <dbReference type="ARBA" id="ARBA00022729"/>
    </source>
</evidence>
<evidence type="ECO:0000256" key="1">
    <source>
        <dbReference type="ARBA" id="ARBA00009075"/>
    </source>
</evidence>
<reference evidence="6" key="1">
    <citation type="journal article" date="2019" name="Int. J. Syst. Evol. Microbiol.">
        <title>The Global Catalogue of Microorganisms (GCM) 10K type strain sequencing project: providing services to taxonomists for standard genome sequencing and annotation.</title>
        <authorList>
            <consortium name="The Broad Institute Genomics Platform"/>
            <consortium name="The Broad Institute Genome Sequencing Center for Infectious Disease"/>
            <person name="Wu L."/>
            <person name="Ma J."/>
        </authorList>
    </citation>
    <scope>NUCLEOTIDE SEQUENCE [LARGE SCALE GENOMIC DNA]</scope>
    <source>
        <strain evidence="6">KCTC 42447</strain>
    </source>
</reference>
<dbReference type="EMBL" id="JBHRXZ010000005">
    <property type="protein sequence ID" value="MFC3606811.1"/>
    <property type="molecule type" value="Genomic_DNA"/>
</dbReference>
<dbReference type="PANTHER" id="PTHR34596:SF2">
    <property type="entry name" value="CHITOPORIN"/>
    <property type="match status" value="1"/>
</dbReference>
<dbReference type="Pfam" id="PF03573">
    <property type="entry name" value="OprD"/>
    <property type="match status" value="1"/>
</dbReference>
<dbReference type="InterPro" id="IPR005318">
    <property type="entry name" value="OM_porin_bac"/>
</dbReference>
<sequence>MKRSNNALSAALFLTGGGLLASDLAHAEFFADGKASLHLRNYYFNGDNRQEGAAQSKAEEWAQGFRLNYESGFTEGPVGFGIDALGMLGIKLDSSPDRVGSGLLPGSFSEDDTAPDDYGQLGLTFKARVSESTLRVGTLRPSLPTILSTDRRLLPQTFRGTHLQVAEFEGLTIDAGRLTRNSLLSESGFEKITMTGPGVAGGQETDKFDFAGVSYDWNSGLKTSYSYGHLDNNYKQHLVNLVNVLPLSRERSFKSDIRYARSNNAGSSNVDNNAFGAMFTYSLSGHSLGLAYQKMSGETGFPHVGGTDAFLVNYVMLAPTFANPNEKSWQMRYDYNFANMGIPGLTFMTRYVRGSDFGPDRDGKEWERDTDIAYVFQDGVLKNLGVKWLNGTYRSAGARKIDQNRLIINYTLPLF</sequence>
<dbReference type="PANTHER" id="PTHR34596">
    <property type="entry name" value="CHITOPORIN"/>
    <property type="match status" value="1"/>
</dbReference>
<evidence type="ECO:0000256" key="4">
    <source>
        <dbReference type="SAM" id="SignalP"/>
    </source>
</evidence>
<feature type="chain" id="PRO_5045534244" evidence="4">
    <location>
        <begin position="28"/>
        <end position="415"/>
    </location>
</feature>